<reference evidence="2 3" key="1">
    <citation type="journal article" date="2019" name="Int. J. Syst. Evol. Microbiol.">
        <title>The Global Catalogue of Microorganisms (GCM) 10K type strain sequencing project: providing services to taxonomists for standard genome sequencing and annotation.</title>
        <authorList>
            <consortium name="The Broad Institute Genomics Platform"/>
            <consortium name="The Broad Institute Genome Sequencing Center for Infectious Disease"/>
            <person name="Wu L."/>
            <person name="Ma J."/>
        </authorList>
    </citation>
    <scope>NUCLEOTIDE SEQUENCE [LARGE SCALE GENOMIC DNA]</scope>
    <source>
        <strain evidence="2 3">JCM 9731</strain>
    </source>
</reference>
<dbReference type="InterPro" id="IPR036515">
    <property type="entry name" value="Transposase_17_sf"/>
</dbReference>
<organism evidence="2 3">
    <name type="scientific">Bacillus carboniphilus</name>
    <dbReference type="NCBI Taxonomy" id="86663"/>
    <lineage>
        <taxon>Bacteria</taxon>
        <taxon>Bacillati</taxon>
        <taxon>Bacillota</taxon>
        <taxon>Bacilli</taxon>
        <taxon>Bacillales</taxon>
        <taxon>Bacillaceae</taxon>
        <taxon>Bacillus</taxon>
    </lineage>
</organism>
<feature type="domain" description="Transposase IS200-like" evidence="1">
    <location>
        <begin position="9"/>
        <end position="123"/>
    </location>
</feature>
<evidence type="ECO:0000313" key="3">
    <source>
        <dbReference type="Proteomes" id="UP001500782"/>
    </source>
</evidence>
<proteinExistence type="predicted"/>
<dbReference type="SMART" id="SM01321">
    <property type="entry name" value="Y1_Tnp"/>
    <property type="match status" value="1"/>
</dbReference>
<dbReference type="Gene3D" id="3.30.70.1290">
    <property type="entry name" value="Transposase IS200-like"/>
    <property type="match status" value="1"/>
</dbReference>
<evidence type="ECO:0000259" key="1">
    <source>
        <dbReference type="SMART" id="SM01321"/>
    </source>
</evidence>
<evidence type="ECO:0000313" key="2">
    <source>
        <dbReference type="EMBL" id="GAA0317140.1"/>
    </source>
</evidence>
<keyword evidence="3" id="KW-1185">Reference proteome</keyword>
<dbReference type="SUPFAM" id="SSF143422">
    <property type="entry name" value="Transposase IS200-like"/>
    <property type="match status" value="1"/>
</dbReference>
<dbReference type="Proteomes" id="UP001500782">
    <property type="component" value="Unassembled WGS sequence"/>
</dbReference>
<protein>
    <recommendedName>
        <fullName evidence="1">Transposase IS200-like domain-containing protein</fullName>
    </recommendedName>
</protein>
<accession>A0ABN0VU66</accession>
<dbReference type="PANTHER" id="PTHR34322">
    <property type="entry name" value="TRANSPOSASE, Y1_TNP DOMAIN-CONTAINING"/>
    <property type="match status" value="1"/>
</dbReference>
<dbReference type="PANTHER" id="PTHR34322:SF2">
    <property type="entry name" value="TRANSPOSASE IS200-LIKE DOMAIN-CONTAINING PROTEIN"/>
    <property type="match status" value="1"/>
</dbReference>
<sequence length="267" mass="31565">MPRKPRRKSTTGIYHIMLRGINKQIIFEDDEDRYRFLWTVKKYKSVCEYEVYSYCLMDNHVHLLIKEASEPLSTAIQRISSSYVHWYNGKYERTGHLFQERYRSEGIETRDSFMRVLRYIHQNPMKAGLVKSVFEHQWTSMYEYIREGDLVEKDRVFQLFSHNSREAMKKFKSYMEMEEERQGQFLGDSVPVLLPDSEVIQFLAKLGVSDVSKLQQMKAEERNSILGRLKNIEGISIRQLARVTGISKSVIGRVGQRDRFSVPDKLN</sequence>
<dbReference type="EMBL" id="BAAADJ010000004">
    <property type="protein sequence ID" value="GAA0317140.1"/>
    <property type="molecule type" value="Genomic_DNA"/>
</dbReference>
<name>A0ABN0VU66_9BACI</name>
<gene>
    <name evidence="2" type="ORF">GCM10008967_04640</name>
</gene>
<dbReference type="RefSeq" id="WP_343795988.1">
    <property type="nucleotide sequence ID" value="NZ_BAAADJ010000004.1"/>
</dbReference>
<comment type="caution">
    <text evidence="2">The sequence shown here is derived from an EMBL/GenBank/DDBJ whole genome shotgun (WGS) entry which is preliminary data.</text>
</comment>
<dbReference type="InterPro" id="IPR002686">
    <property type="entry name" value="Transposase_17"/>
</dbReference>
<dbReference type="Pfam" id="PF01797">
    <property type="entry name" value="Y1_Tnp"/>
    <property type="match status" value="1"/>
</dbReference>